<accession>A0A512IGF0</accession>
<name>A0A512IGF0_9MICC</name>
<keyword evidence="3" id="KW-1185">Reference proteome</keyword>
<evidence type="ECO:0000256" key="1">
    <source>
        <dbReference type="SAM" id="MobiDB-lite"/>
    </source>
</evidence>
<dbReference type="RefSeq" id="WP_062736549.1">
    <property type="nucleotide sequence ID" value="NZ_BJZS01000097.1"/>
</dbReference>
<dbReference type="STRING" id="388357.GCA_001580365_03165"/>
<organism evidence="2 3">
    <name type="scientific">Kocuria turfanensis</name>
    <dbReference type="NCBI Taxonomy" id="388357"/>
    <lineage>
        <taxon>Bacteria</taxon>
        <taxon>Bacillati</taxon>
        <taxon>Actinomycetota</taxon>
        <taxon>Actinomycetes</taxon>
        <taxon>Micrococcales</taxon>
        <taxon>Micrococcaceae</taxon>
        <taxon>Kocuria</taxon>
    </lineage>
</organism>
<comment type="caution">
    <text evidence="2">The sequence shown here is derived from an EMBL/GenBank/DDBJ whole genome shotgun (WGS) entry which is preliminary data.</text>
</comment>
<evidence type="ECO:0000313" key="3">
    <source>
        <dbReference type="Proteomes" id="UP000321103"/>
    </source>
</evidence>
<reference evidence="2 3" key="1">
    <citation type="submission" date="2019-07" db="EMBL/GenBank/DDBJ databases">
        <title>Whole genome shotgun sequence of Kocuria turfanensis NBRC 107627.</title>
        <authorList>
            <person name="Hosoyama A."/>
            <person name="Uohara A."/>
            <person name="Ohji S."/>
            <person name="Ichikawa N."/>
        </authorList>
    </citation>
    <scope>NUCLEOTIDE SEQUENCE [LARGE SCALE GENOMIC DNA]</scope>
    <source>
        <strain evidence="2 3">NBRC 107627</strain>
    </source>
</reference>
<feature type="compositionally biased region" description="Low complexity" evidence="1">
    <location>
        <begin position="347"/>
        <end position="364"/>
    </location>
</feature>
<feature type="region of interest" description="Disordered" evidence="1">
    <location>
        <begin position="336"/>
        <end position="373"/>
    </location>
</feature>
<protein>
    <submittedName>
        <fullName evidence="2">Uncharacterized protein</fullName>
    </submittedName>
</protein>
<dbReference type="AlphaFoldDB" id="A0A512IGF0"/>
<proteinExistence type="predicted"/>
<evidence type="ECO:0000313" key="2">
    <source>
        <dbReference type="EMBL" id="GEO96775.1"/>
    </source>
</evidence>
<gene>
    <name evidence="2" type="ORF">KTU01_28980</name>
</gene>
<dbReference type="EMBL" id="BJZS01000097">
    <property type="protein sequence ID" value="GEO96775.1"/>
    <property type="molecule type" value="Genomic_DNA"/>
</dbReference>
<sequence>MSTTVSPCPNRKTWDATVRVTGGHPQQLWGIGQAQISAEGPGLRVDRVMVHDAEQRTVGYAQLYLRSEAERVVAGTVHAHVHRPQDLPVVAEALAVWAREEHAAELLRFQPDTLRAPGTAEALAAAGFARPATGAGPDEPRRLEVLLGETQQDLSRRLSEATLDRCRAALRTPGVTVREVTAQSRALANIGLRTRLISQLLEDLGDDSLLLVATEAGDDGAEAALGYLWFVHTRGLAMIYRLGFTRRGRDLGLDDALLLTGLVELQKRRVQRLDGGDPDEADVPQVVRELAGTERPVLGPWEKSLGRSPAGEFSAEAADAAAARTGTAVAAELGLETPAPARSWSPDGAETAAAATDGDGTGDAARSRARRARELTRRVVGEGLSALRDAAGR</sequence>
<dbReference type="Proteomes" id="UP000321103">
    <property type="component" value="Unassembled WGS sequence"/>
</dbReference>